<dbReference type="PANTHER" id="PTHR31331:SF1">
    <property type="entry name" value="CYSTEINE RICH SECRETORY PROTEIN LCCL DOMAIN CONTAINING 2"/>
    <property type="match status" value="1"/>
</dbReference>
<gene>
    <name evidence="3" type="ORF">NADFUDRAFT_14095</name>
</gene>
<dbReference type="Pfam" id="PF03815">
    <property type="entry name" value="LCCL"/>
    <property type="match status" value="1"/>
</dbReference>
<feature type="transmembrane region" description="Helical" evidence="1">
    <location>
        <begin position="334"/>
        <end position="354"/>
    </location>
</feature>
<evidence type="ECO:0000259" key="2">
    <source>
        <dbReference type="PROSITE" id="PS50820"/>
    </source>
</evidence>
<keyword evidence="1" id="KW-0472">Membrane</keyword>
<keyword evidence="1" id="KW-1133">Transmembrane helix</keyword>
<dbReference type="EMBL" id="KV454411">
    <property type="protein sequence ID" value="ODQ64530.1"/>
    <property type="molecule type" value="Genomic_DNA"/>
</dbReference>
<reference evidence="3 4" key="1">
    <citation type="journal article" date="2016" name="Proc. Natl. Acad. Sci. U.S.A.">
        <title>Comparative genomics of biotechnologically important yeasts.</title>
        <authorList>
            <person name="Riley R."/>
            <person name="Haridas S."/>
            <person name="Wolfe K.H."/>
            <person name="Lopes M.R."/>
            <person name="Hittinger C.T."/>
            <person name="Goeker M."/>
            <person name="Salamov A.A."/>
            <person name="Wisecaver J.H."/>
            <person name="Long T.M."/>
            <person name="Calvey C.H."/>
            <person name="Aerts A.L."/>
            <person name="Barry K.W."/>
            <person name="Choi C."/>
            <person name="Clum A."/>
            <person name="Coughlan A.Y."/>
            <person name="Deshpande S."/>
            <person name="Douglass A.P."/>
            <person name="Hanson S.J."/>
            <person name="Klenk H.-P."/>
            <person name="LaButti K.M."/>
            <person name="Lapidus A."/>
            <person name="Lindquist E.A."/>
            <person name="Lipzen A.M."/>
            <person name="Meier-Kolthoff J.P."/>
            <person name="Ohm R.A."/>
            <person name="Otillar R.P."/>
            <person name="Pangilinan J.L."/>
            <person name="Peng Y."/>
            <person name="Rokas A."/>
            <person name="Rosa C.A."/>
            <person name="Scheuner C."/>
            <person name="Sibirny A.A."/>
            <person name="Slot J.C."/>
            <person name="Stielow J.B."/>
            <person name="Sun H."/>
            <person name="Kurtzman C.P."/>
            <person name="Blackwell M."/>
            <person name="Grigoriev I.V."/>
            <person name="Jeffries T.W."/>
        </authorList>
    </citation>
    <scope>NUCLEOTIDE SEQUENCE [LARGE SCALE GENOMIC DNA]</scope>
    <source>
        <strain evidence="3 4">DSM 6958</strain>
    </source>
</reference>
<protein>
    <recommendedName>
        <fullName evidence="2">LCCL domain-containing protein</fullName>
    </recommendedName>
</protein>
<dbReference type="OrthoDB" id="441660at2759"/>
<dbReference type="InterPro" id="IPR036609">
    <property type="entry name" value="LCCL_sf"/>
</dbReference>
<dbReference type="InterPro" id="IPR051957">
    <property type="entry name" value="CRISP-LCCL_domain"/>
</dbReference>
<evidence type="ECO:0000313" key="4">
    <source>
        <dbReference type="Proteomes" id="UP000095009"/>
    </source>
</evidence>
<dbReference type="SMART" id="SM00603">
    <property type="entry name" value="LCCL"/>
    <property type="match status" value="1"/>
</dbReference>
<evidence type="ECO:0000313" key="3">
    <source>
        <dbReference type="EMBL" id="ODQ64530.1"/>
    </source>
</evidence>
<keyword evidence="4" id="KW-1185">Reference proteome</keyword>
<feature type="transmembrane region" description="Helical" evidence="1">
    <location>
        <begin position="203"/>
        <end position="221"/>
    </location>
</feature>
<keyword evidence="1" id="KW-0812">Transmembrane</keyword>
<feature type="domain" description="LCCL" evidence="2">
    <location>
        <begin position="92"/>
        <end position="152"/>
    </location>
</feature>
<dbReference type="Proteomes" id="UP000095009">
    <property type="component" value="Unassembled WGS sequence"/>
</dbReference>
<dbReference type="SUPFAM" id="SSF69848">
    <property type="entry name" value="LCCL domain"/>
    <property type="match status" value="1"/>
</dbReference>
<dbReference type="PROSITE" id="PS50820">
    <property type="entry name" value="LCCL"/>
    <property type="match status" value="1"/>
</dbReference>
<dbReference type="AlphaFoldDB" id="A0A1E3PGT8"/>
<dbReference type="InterPro" id="IPR004043">
    <property type="entry name" value="LCCL"/>
</dbReference>
<feature type="transmembrane region" description="Helical" evidence="1">
    <location>
        <begin position="366"/>
        <end position="382"/>
    </location>
</feature>
<sequence>IKTLQFLPSKLNSQLPPILLKSGLATFLILWIFLFYQLLSNSLLEPANVNGQSVQLVGCGQVDDVWKGINQACGVDGKICEPFDDRTFLFKCPAGCAKGSWTYSAKPVGNFSSIYRPYVIGGDNKYRADSSICGAGVHQGVISNRKGGCARIRFKGFNPAGFRGYKGKGGVESIGFDSFFSASFSFDSYLIREKEWVDGCSDLRFFIIGVNIVLSLVFGYFVVSPQFFFWTLTFMGFWMVVFVSDPPVNLEGSSPEIWSKMISLGFRRLLPTTITSYVIYHFCVSRTLENLDASLSRSLLWVGGFWLGLLENYTFESLPIDRLIISDINKQPGGWAAVIFLLILVIVASLNQAYTMWYSGKLKSYLILYGCLAGGVFILTLIPGQTLRVHHYVIALVLLPGTSFQTTPSLLYQGILVGLFIFGVARWDFDSILQTTDELRRGDSSLLSGIPSFISFNATSGAILWKALENE</sequence>
<organism evidence="3 4">
    <name type="scientific">Nadsonia fulvescens var. elongata DSM 6958</name>
    <dbReference type="NCBI Taxonomy" id="857566"/>
    <lineage>
        <taxon>Eukaryota</taxon>
        <taxon>Fungi</taxon>
        <taxon>Dikarya</taxon>
        <taxon>Ascomycota</taxon>
        <taxon>Saccharomycotina</taxon>
        <taxon>Dipodascomycetes</taxon>
        <taxon>Dipodascales</taxon>
        <taxon>Dipodascales incertae sedis</taxon>
        <taxon>Nadsonia</taxon>
    </lineage>
</organism>
<feature type="non-terminal residue" evidence="3">
    <location>
        <position position="1"/>
    </location>
</feature>
<feature type="non-terminal residue" evidence="3">
    <location>
        <position position="471"/>
    </location>
</feature>
<dbReference type="PANTHER" id="PTHR31331">
    <property type="entry name" value="LCCL DOMAIN PROTEIN (AFU_ORTHOLOGUE AFUA_5G08630)"/>
    <property type="match status" value="1"/>
</dbReference>
<feature type="transmembrane region" description="Helical" evidence="1">
    <location>
        <begin position="410"/>
        <end position="429"/>
    </location>
</feature>
<dbReference type="Gene3D" id="2.170.130.20">
    <property type="entry name" value="LCCL-like domain"/>
    <property type="match status" value="1"/>
</dbReference>
<accession>A0A1E3PGT8</accession>
<name>A0A1E3PGT8_9ASCO</name>
<evidence type="ECO:0000256" key="1">
    <source>
        <dbReference type="SAM" id="Phobius"/>
    </source>
</evidence>
<proteinExistence type="predicted"/>
<feature type="transmembrane region" description="Helical" evidence="1">
    <location>
        <begin position="18"/>
        <end position="36"/>
    </location>
</feature>